<dbReference type="Gene3D" id="3.40.50.300">
    <property type="entry name" value="P-loop containing nucleotide triphosphate hydrolases"/>
    <property type="match status" value="1"/>
</dbReference>
<evidence type="ECO:0000256" key="4">
    <source>
        <dbReference type="ARBA" id="ARBA00022640"/>
    </source>
</evidence>
<evidence type="ECO:0000313" key="20">
    <source>
        <dbReference type="Proteomes" id="UP000289340"/>
    </source>
</evidence>
<keyword evidence="9" id="KW-1002">Plastid outer membrane</keyword>
<evidence type="ECO:0000256" key="6">
    <source>
        <dbReference type="ARBA" id="ARBA00022723"/>
    </source>
</evidence>
<evidence type="ECO:0000256" key="16">
    <source>
        <dbReference type="ARBA" id="ARBA00023775"/>
    </source>
</evidence>
<dbReference type="GO" id="GO:0045036">
    <property type="term" value="P:protein targeting to chloroplast"/>
    <property type="evidence" value="ECO:0007669"/>
    <property type="project" value="TreeGrafter"/>
</dbReference>
<keyword evidence="13" id="KW-0342">GTP-binding</keyword>
<dbReference type="PROSITE" id="PS51720">
    <property type="entry name" value="G_AIG1"/>
    <property type="match status" value="1"/>
</dbReference>
<dbReference type="GO" id="GO:0046872">
    <property type="term" value="F:metal ion binding"/>
    <property type="evidence" value="ECO:0007669"/>
    <property type="project" value="UniProtKB-KW"/>
</dbReference>
<evidence type="ECO:0000256" key="10">
    <source>
        <dbReference type="ARBA" id="ARBA00022842"/>
    </source>
</evidence>
<dbReference type="PANTHER" id="PTHR10903">
    <property type="entry name" value="GTPASE, IMAP FAMILY MEMBER-RELATED"/>
    <property type="match status" value="1"/>
</dbReference>
<dbReference type="Proteomes" id="UP000289340">
    <property type="component" value="Chromosome 17"/>
</dbReference>
<evidence type="ECO:0000259" key="18">
    <source>
        <dbReference type="PROSITE" id="PS51720"/>
    </source>
</evidence>
<keyword evidence="12" id="KW-1133">Transmembrane helix</keyword>
<keyword evidence="14" id="KW-0472">Membrane</keyword>
<evidence type="ECO:0000256" key="17">
    <source>
        <dbReference type="SAM" id="MobiDB-lite"/>
    </source>
</evidence>
<dbReference type="Gramene" id="XM_028353345.1">
    <property type="protein sequence ID" value="XP_028209146.1"/>
    <property type="gene ID" value="LOC114392278"/>
</dbReference>
<evidence type="ECO:0000256" key="8">
    <source>
        <dbReference type="ARBA" id="ARBA00022801"/>
    </source>
</evidence>
<feature type="region of interest" description="Disordered" evidence="17">
    <location>
        <begin position="26"/>
        <end position="45"/>
    </location>
</feature>
<dbReference type="GO" id="GO:0009707">
    <property type="term" value="C:chloroplast outer membrane"/>
    <property type="evidence" value="ECO:0007669"/>
    <property type="project" value="UniProtKB-SubCell"/>
</dbReference>
<keyword evidence="3" id="KW-0150">Chloroplast</keyword>
<keyword evidence="8" id="KW-0378">Hydrolase</keyword>
<comment type="similarity">
    <text evidence="16">Belongs to the TRAFAC class TrmE-Era-EngA-EngB-Septin-like GTPase superfamily. AIG1/Toc34/Toc159-like paraseptin GTPase family. TOC159 subfamily.</text>
</comment>
<dbReference type="GO" id="GO:0005525">
    <property type="term" value="F:GTP binding"/>
    <property type="evidence" value="ECO:0007669"/>
    <property type="project" value="UniProtKB-KW"/>
</dbReference>
<evidence type="ECO:0000256" key="3">
    <source>
        <dbReference type="ARBA" id="ARBA00022528"/>
    </source>
</evidence>
<keyword evidence="2" id="KW-0813">Transport</keyword>
<dbReference type="SMR" id="A0A445G0Z8"/>
<evidence type="ECO:0000256" key="2">
    <source>
        <dbReference type="ARBA" id="ARBA00022448"/>
    </source>
</evidence>
<keyword evidence="7" id="KW-0547">Nucleotide-binding</keyword>
<evidence type="ECO:0000256" key="12">
    <source>
        <dbReference type="ARBA" id="ARBA00022989"/>
    </source>
</evidence>
<dbReference type="AlphaFoldDB" id="A0A445G0Z8"/>
<comment type="subcellular location">
    <subcellularLocation>
        <location evidence="15">Plastid</location>
        <location evidence="15">Chloroplast outer membrane</location>
        <topology evidence="15">Single-pass membrane protein</topology>
    </subcellularLocation>
</comment>
<reference evidence="19 20" key="1">
    <citation type="submission" date="2018-09" db="EMBL/GenBank/DDBJ databases">
        <title>A high-quality reference genome of wild soybean provides a powerful tool to mine soybean genomes.</title>
        <authorList>
            <person name="Xie M."/>
            <person name="Chung C.Y.L."/>
            <person name="Li M.-W."/>
            <person name="Wong F.-L."/>
            <person name="Chan T.-F."/>
            <person name="Lam H.-M."/>
        </authorList>
    </citation>
    <scope>NUCLEOTIDE SEQUENCE [LARGE SCALE GENOMIC DNA]</scope>
    <source>
        <strain evidence="20">cv. W05</strain>
        <tissue evidence="19">Hypocotyl of etiolated seedlings</tissue>
    </source>
</reference>
<dbReference type="GO" id="GO:0015031">
    <property type="term" value="P:protein transport"/>
    <property type="evidence" value="ECO:0007669"/>
    <property type="project" value="UniProtKB-KW"/>
</dbReference>
<sequence>MASSDSKSFFFMSAPPQIRAPLTLEADDSDLDVASNDTLSQSEEEEFFQDDECVQLSPMHAAPLRVTPFAHLSTFNDEVDEDEDEDEDEDDDNEEEEGEEEGAPRIKMLDSEEENHEASTFTNLLPVSQSLLANDFAFFSGSDEELDVDEHVLDPVLGIRVAYHEYSSAKDSDVTSEHSQDNFNNEEGFGVPRVVLNELESVELVETDTTMQGKLDGGASIVVGDTGLLKSSLEDCSNSILQEHHMSVHDLPEHNSQVHCITCEPESAENVQYSAATQTTEANGSGGVADDQVKGCENLVSITRSVVDSNAELCDSSAGFESNHDAYESNIIHSVESCEVLDPTHLQECYLEKDLSETSLGVSLEDELFSDYHSAEHVEALKVGFAAKEETTVELNTASQESDREGSASDGDVEGLTTVALEQFREQISAFSILLGSKGSGKDSQEKQTIRISHGSMNLPTRDDAKGQFIYADSDDESDGSSGTVTSADESSVICLEDPATFSSLQLPYYDARAGFQHNITEKEKGKIQNIQAISVKFLRLVLRISLSLEDSLVSKVLYRLVADIERRLNQEFIIKSAKTSAKKLEENCQDDLDFSLNILLLGRSGVGKSATINSIFGDMKVVTNAFEPATTSVKEVSGTIDGIKIRILDTPGLKSCIKEQAYNRKILSSVKRYMKKFPPDVILYVDRVDAQTRDLNDLPILRSITSSLGPSIWQHAILTLTHAASVPFDGPSGSPLSYEVFVAQKSYLVQQSITQAVRNLCQLSPSFMCPVALVENHPLCGKNMFGDCVLPNGLRWRSQLLALCFSLKIVSEVSSISGSQTLFDNWKNCFFQDHPQPLCHLFSSLLKSPAHLKFSANWN</sequence>
<keyword evidence="11" id="KW-0653">Protein transport</keyword>
<keyword evidence="20" id="KW-1185">Reference proteome</keyword>
<dbReference type="PANTHER" id="PTHR10903:SF124">
    <property type="entry name" value="50S RIBOSOME-BINDING GTPASE"/>
    <property type="match status" value="1"/>
</dbReference>
<feature type="region of interest" description="Disordered" evidence="17">
    <location>
        <begin position="77"/>
        <end position="107"/>
    </location>
</feature>
<evidence type="ECO:0000256" key="1">
    <source>
        <dbReference type="ARBA" id="ARBA00001946"/>
    </source>
</evidence>
<keyword evidence="6" id="KW-0479">Metal-binding</keyword>
<keyword evidence="5" id="KW-0812">Transmembrane</keyword>
<evidence type="ECO:0000256" key="9">
    <source>
        <dbReference type="ARBA" id="ARBA00022805"/>
    </source>
</evidence>
<feature type="region of interest" description="Disordered" evidence="17">
    <location>
        <begin position="393"/>
        <end position="412"/>
    </location>
</feature>
<feature type="compositionally biased region" description="Acidic residues" evidence="17">
    <location>
        <begin position="77"/>
        <end position="101"/>
    </location>
</feature>
<dbReference type="FunFam" id="3.40.50.300:FF:000413">
    <property type="entry name" value="Translocase of chloroplast 120, chloroplastic"/>
    <property type="match status" value="1"/>
</dbReference>
<evidence type="ECO:0000256" key="14">
    <source>
        <dbReference type="ARBA" id="ARBA00023136"/>
    </source>
</evidence>
<comment type="caution">
    <text evidence="19">The sequence shown here is derived from an EMBL/GenBank/DDBJ whole genome shotgun (WGS) entry which is preliminary data.</text>
</comment>
<proteinExistence type="inferred from homology"/>
<accession>A0A445G0Z8</accession>
<evidence type="ECO:0000256" key="7">
    <source>
        <dbReference type="ARBA" id="ARBA00022741"/>
    </source>
</evidence>
<dbReference type="InterPro" id="IPR027417">
    <property type="entry name" value="P-loop_NTPase"/>
</dbReference>
<evidence type="ECO:0000256" key="11">
    <source>
        <dbReference type="ARBA" id="ARBA00022927"/>
    </source>
</evidence>
<dbReference type="EMBL" id="QZWG01000017">
    <property type="protein sequence ID" value="RZB54880.1"/>
    <property type="molecule type" value="Genomic_DNA"/>
</dbReference>
<name>A0A445G0Z8_GLYSO</name>
<dbReference type="InterPro" id="IPR006703">
    <property type="entry name" value="G_AIG1"/>
</dbReference>
<feature type="domain" description="AIG1-type G" evidence="18">
    <location>
        <begin position="594"/>
        <end position="828"/>
    </location>
</feature>
<gene>
    <name evidence="19" type="ORF">D0Y65_044689</name>
</gene>
<dbReference type="SUPFAM" id="SSF52540">
    <property type="entry name" value="P-loop containing nucleoside triphosphate hydrolases"/>
    <property type="match status" value="1"/>
</dbReference>
<organism evidence="19 20">
    <name type="scientific">Glycine soja</name>
    <name type="common">Wild soybean</name>
    <dbReference type="NCBI Taxonomy" id="3848"/>
    <lineage>
        <taxon>Eukaryota</taxon>
        <taxon>Viridiplantae</taxon>
        <taxon>Streptophyta</taxon>
        <taxon>Embryophyta</taxon>
        <taxon>Tracheophyta</taxon>
        <taxon>Spermatophyta</taxon>
        <taxon>Magnoliopsida</taxon>
        <taxon>eudicotyledons</taxon>
        <taxon>Gunneridae</taxon>
        <taxon>Pentapetalae</taxon>
        <taxon>rosids</taxon>
        <taxon>fabids</taxon>
        <taxon>Fabales</taxon>
        <taxon>Fabaceae</taxon>
        <taxon>Papilionoideae</taxon>
        <taxon>50 kb inversion clade</taxon>
        <taxon>NPAAA clade</taxon>
        <taxon>indigoferoid/millettioid clade</taxon>
        <taxon>Phaseoleae</taxon>
        <taxon>Glycine</taxon>
        <taxon>Glycine subgen. Soja</taxon>
    </lineage>
</organism>
<protein>
    <submittedName>
        <fullName evidence="19">Translocase of chloroplast 159, chloroplastic</fullName>
    </submittedName>
</protein>
<dbReference type="GO" id="GO:0016787">
    <property type="term" value="F:hydrolase activity"/>
    <property type="evidence" value="ECO:0007669"/>
    <property type="project" value="UniProtKB-KW"/>
</dbReference>
<evidence type="ECO:0000313" key="19">
    <source>
        <dbReference type="EMBL" id="RZB54880.1"/>
    </source>
</evidence>
<comment type="cofactor">
    <cofactor evidence="1">
        <name>Mg(2+)</name>
        <dbReference type="ChEBI" id="CHEBI:18420"/>
    </cofactor>
</comment>
<dbReference type="Pfam" id="PF04548">
    <property type="entry name" value="AIG1"/>
    <property type="match status" value="1"/>
</dbReference>
<evidence type="ECO:0000256" key="15">
    <source>
        <dbReference type="ARBA" id="ARBA00023766"/>
    </source>
</evidence>
<dbReference type="InterPro" id="IPR045058">
    <property type="entry name" value="GIMA/IAN/Toc"/>
</dbReference>
<keyword evidence="10" id="KW-0460">Magnesium</keyword>
<keyword evidence="4" id="KW-0934">Plastid</keyword>
<evidence type="ECO:0000256" key="13">
    <source>
        <dbReference type="ARBA" id="ARBA00023134"/>
    </source>
</evidence>
<evidence type="ECO:0000256" key="5">
    <source>
        <dbReference type="ARBA" id="ARBA00022692"/>
    </source>
</evidence>